<dbReference type="RefSeq" id="WP_124245252.1">
    <property type="nucleotide sequence ID" value="NZ_CAWLWF010000124.1"/>
</dbReference>
<reference evidence="2 3" key="1">
    <citation type="submission" date="2019-03" db="EMBL/GenBank/DDBJ databases">
        <title>Novel transposon Tn6433 accelerates the dissemination of tet(E) in Aeromonas from aerobic biofilm under oxytetracycline stress.</title>
        <authorList>
            <person name="Shi Y."/>
            <person name="Tian Z."/>
            <person name="Zhang Y."/>
            <person name="Zhang H."/>
            <person name="Yang M."/>
        </authorList>
    </citation>
    <scope>NUCLEOTIDE SEQUENCE [LARGE SCALE GENOMIC DNA]</scope>
    <source>
        <strain evidence="2 3">R50-22</strain>
    </source>
</reference>
<dbReference type="Proteomes" id="UP000502657">
    <property type="component" value="Chromosome"/>
</dbReference>
<organism evidence="2 3">
    <name type="scientific">Aeromonas media</name>
    <dbReference type="NCBI Taxonomy" id="651"/>
    <lineage>
        <taxon>Bacteria</taxon>
        <taxon>Pseudomonadati</taxon>
        <taxon>Pseudomonadota</taxon>
        <taxon>Gammaproteobacteria</taxon>
        <taxon>Aeromonadales</taxon>
        <taxon>Aeromonadaceae</taxon>
        <taxon>Aeromonas</taxon>
    </lineage>
</organism>
<dbReference type="EMBL" id="CP038448">
    <property type="protein sequence ID" value="QJT40206.1"/>
    <property type="molecule type" value="Genomic_DNA"/>
</dbReference>
<keyword evidence="1" id="KW-0732">Signal</keyword>
<evidence type="ECO:0000313" key="3">
    <source>
        <dbReference type="Proteomes" id="UP000502657"/>
    </source>
</evidence>
<accession>A0ABX6NWK1</accession>
<keyword evidence="3" id="KW-1185">Reference proteome</keyword>
<feature type="chain" id="PRO_5045462381" evidence="1">
    <location>
        <begin position="23"/>
        <end position="89"/>
    </location>
</feature>
<proteinExistence type="predicted"/>
<sequence>MRILSASLFSLLVVFGLPIAAASEDSEECIQAREEAESAADVLATAASSLHSCATNLDLEDDCSYEMSNAQSAHSDYESSVADVSSYCE</sequence>
<feature type="signal peptide" evidence="1">
    <location>
        <begin position="1"/>
        <end position="22"/>
    </location>
</feature>
<evidence type="ECO:0000256" key="1">
    <source>
        <dbReference type="SAM" id="SignalP"/>
    </source>
</evidence>
<evidence type="ECO:0000313" key="2">
    <source>
        <dbReference type="EMBL" id="QJT40206.1"/>
    </source>
</evidence>
<protein>
    <submittedName>
        <fullName evidence="2">Uncharacterized protein</fullName>
    </submittedName>
</protein>
<gene>
    <name evidence="2" type="ORF">E4188_18030</name>
</gene>
<name>A0ABX6NWK1_AERME</name>